<dbReference type="CDD" id="cd18126">
    <property type="entry name" value="GAPDH_I_C"/>
    <property type="match status" value="1"/>
</dbReference>
<evidence type="ECO:0000256" key="5">
    <source>
        <dbReference type="ARBA" id="ARBA00023027"/>
    </source>
</evidence>
<dbReference type="AlphaFoldDB" id="A0AA38I2R9"/>
<dbReference type="CDD" id="cd05214">
    <property type="entry name" value="GAPDH_I_N"/>
    <property type="match status" value="1"/>
</dbReference>
<evidence type="ECO:0000256" key="11">
    <source>
        <dbReference type="PIRSR" id="PIRSR000149-4"/>
    </source>
</evidence>
<dbReference type="Gene3D" id="3.40.50.720">
    <property type="entry name" value="NAD(P)-binding Rossmann-like Domain"/>
    <property type="match status" value="1"/>
</dbReference>
<dbReference type="FunFam" id="3.40.50.720:FF:000001">
    <property type="entry name" value="Glyceraldehyde-3-phosphate dehydrogenase"/>
    <property type="match status" value="1"/>
</dbReference>
<dbReference type="SUPFAM" id="SSF51735">
    <property type="entry name" value="NAD(P)-binding Rossmann-fold domains"/>
    <property type="match status" value="1"/>
</dbReference>
<evidence type="ECO:0000256" key="9">
    <source>
        <dbReference type="PIRSR" id="PIRSR000149-2"/>
    </source>
</evidence>
<keyword evidence="5 10" id="KW-0520">NAD</keyword>
<evidence type="ECO:0000256" key="12">
    <source>
        <dbReference type="RuleBase" id="RU000397"/>
    </source>
</evidence>
<name>A0AA38I2R9_9CUCU</name>
<dbReference type="Gene3D" id="3.30.360.10">
    <property type="entry name" value="Dihydrodipicolinate Reductase, domain 2"/>
    <property type="match status" value="1"/>
</dbReference>
<feature type="domain" description="Glyceraldehyde 3-phosphate dehydrogenase NAD(P) binding" evidence="14">
    <location>
        <begin position="2"/>
        <end position="161"/>
    </location>
</feature>
<feature type="binding site" evidence="10">
    <location>
        <position position="130"/>
    </location>
    <ligand>
        <name>NAD(+)</name>
        <dbReference type="ChEBI" id="CHEBI:57540"/>
    </ligand>
</feature>
<dbReference type="PIRSF" id="PIRSF000149">
    <property type="entry name" value="GAP_DH"/>
    <property type="match status" value="1"/>
</dbReference>
<dbReference type="PANTHER" id="PTHR10836">
    <property type="entry name" value="GLYCERALDEHYDE 3-PHOSPHATE DEHYDROGENASE"/>
    <property type="match status" value="1"/>
</dbReference>
<dbReference type="InterPro" id="IPR020831">
    <property type="entry name" value="GlycerAld/Erythrose_P_DH"/>
</dbReference>
<dbReference type="GO" id="GO:0050661">
    <property type="term" value="F:NADP binding"/>
    <property type="evidence" value="ECO:0007669"/>
    <property type="project" value="InterPro"/>
</dbReference>
<keyword evidence="10" id="KW-0547">Nucleotide-binding</keyword>
<dbReference type="PRINTS" id="PR00078">
    <property type="entry name" value="G3PDHDRGNASE"/>
</dbReference>
<evidence type="ECO:0000256" key="7">
    <source>
        <dbReference type="ARBA" id="ARBA00047698"/>
    </source>
</evidence>
<dbReference type="SUPFAM" id="SSF55347">
    <property type="entry name" value="Glyceraldehyde-3-phosphate dehydrogenase-like, C-terminal domain"/>
    <property type="match status" value="1"/>
</dbReference>
<evidence type="ECO:0000256" key="13">
    <source>
        <dbReference type="RuleBase" id="RU361160"/>
    </source>
</evidence>
<dbReference type="InterPro" id="IPR036291">
    <property type="entry name" value="NAD(P)-bd_dom_sf"/>
</dbReference>
<evidence type="ECO:0000256" key="10">
    <source>
        <dbReference type="PIRSR" id="PIRSR000149-3"/>
    </source>
</evidence>
<dbReference type="GO" id="GO:0005829">
    <property type="term" value="C:cytosol"/>
    <property type="evidence" value="ECO:0007669"/>
    <property type="project" value="TreeGrafter"/>
</dbReference>
<feature type="binding site" evidence="9">
    <location>
        <position position="243"/>
    </location>
    <ligand>
        <name>D-glyceraldehyde 3-phosphate</name>
        <dbReference type="ChEBI" id="CHEBI:59776"/>
    </ligand>
</feature>
<keyword evidence="6 13" id="KW-0324">Glycolysis</keyword>
<dbReference type="GO" id="GO:0006006">
    <property type="term" value="P:glucose metabolic process"/>
    <property type="evidence" value="ECO:0007669"/>
    <property type="project" value="InterPro"/>
</dbReference>
<feature type="site" description="Activates thiol group during catalysis" evidence="11">
    <location>
        <position position="188"/>
    </location>
</feature>
<feature type="binding site" evidence="10">
    <location>
        <position position="325"/>
    </location>
    <ligand>
        <name>NAD(+)</name>
        <dbReference type="ChEBI" id="CHEBI:57540"/>
    </ligand>
</feature>
<organism evidence="15 16">
    <name type="scientific">Zophobas morio</name>
    <dbReference type="NCBI Taxonomy" id="2755281"/>
    <lineage>
        <taxon>Eukaryota</taxon>
        <taxon>Metazoa</taxon>
        <taxon>Ecdysozoa</taxon>
        <taxon>Arthropoda</taxon>
        <taxon>Hexapoda</taxon>
        <taxon>Insecta</taxon>
        <taxon>Pterygota</taxon>
        <taxon>Neoptera</taxon>
        <taxon>Endopterygota</taxon>
        <taxon>Coleoptera</taxon>
        <taxon>Polyphaga</taxon>
        <taxon>Cucujiformia</taxon>
        <taxon>Tenebrionidae</taxon>
        <taxon>Zophobas</taxon>
    </lineage>
</organism>
<dbReference type="Proteomes" id="UP001168821">
    <property type="component" value="Unassembled WGS sequence"/>
</dbReference>
<proteinExistence type="inferred from homology"/>
<evidence type="ECO:0000313" key="16">
    <source>
        <dbReference type="Proteomes" id="UP001168821"/>
    </source>
</evidence>
<evidence type="ECO:0000313" key="15">
    <source>
        <dbReference type="EMBL" id="KAJ3645584.1"/>
    </source>
</evidence>
<dbReference type="InterPro" id="IPR020828">
    <property type="entry name" value="GlycerAld_3-P_DH_NAD(P)-bd"/>
</dbReference>
<sequence>MVKIAINGFGRIGRLVVRRCLQKLKEHKGTSCGEWPTVVAINDPYLSADHMANLFKYDSTHGIYQGEIQVVGSCLKIDGQLVDIHNEKAPDKVQWSKSSPQYLVDATGLYKTQDKASALLHETVERVILTYPSKKDIPMFVMGVNHDDYNPDIKIVSNASCTTNCLAPLTKVVNDHFKIACGLMTTIHAVTPSQNTLDGPAKKNYRIGRGALQNIIPTSTGAAKAIAKVIPDLEGKITGIAARVPVPDASMVDLTMIIDTPAEYDVIKCKIKEAADGPMHGILAYTDDPIVSSDIIGDSRSCIFDATAGLALTRNFIKLIAWYDNEWGYACRVVDLCKYMASRESC</sequence>
<comment type="caution">
    <text evidence="15">The sequence shown here is derived from an EMBL/GenBank/DDBJ whole genome shotgun (WGS) entry which is preliminary data.</text>
</comment>
<dbReference type="PROSITE" id="PS00071">
    <property type="entry name" value="GAPDH"/>
    <property type="match status" value="1"/>
</dbReference>
<reference evidence="15" key="1">
    <citation type="journal article" date="2023" name="G3 (Bethesda)">
        <title>Whole genome assemblies of Zophobas morio and Tenebrio molitor.</title>
        <authorList>
            <person name="Kaur S."/>
            <person name="Stinson S.A."/>
            <person name="diCenzo G.C."/>
        </authorList>
    </citation>
    <scope>NUCLEOTIDE SEQUENCE</scope>
    <source>
        <strain evidence="15">QUZm001</strain>
    </source>
</reference>
<dbReference type="InterPro" id="IPR020830">
    <property type="entry name" value="GlycerAld_3-P_DH_AS"/>
</dbReference>
<dbReference type="NCBIfam" id="TIGR01534">
    <property type="entry name" value="GAPDH-I"/>
    <property type="match status" value="1"/>
</dbReference>
<dbReference type="EMBL" id="JALNTZ010000007">
    <property type="protein sequence ID" value="KAJ3645584.1"/>
    <property type="molecule type" value="Genomic_DNA"/>
</dbReference>
<evidence type="ECO:0000256" key="8">
    <source>
        <dbReference type="PIRSR" id="PIRSR000149-1"/>
    </source>
</evidence>
<protein>
    <recommendedName>
        <fullName evidence="13">Glyceraldehyde-3-phosphate dehydrogenase</fullName>
        <ecNumber evidence="13">1.2.1.12</ecNumber>
    </recommendedName>
</protein>
<dbReference type="Pfam" id="PF00044">
    <property type="entry name" value="Gp_dh_N"/>
    <property type="match status" value="1"/>
</dbReference>
<feature type="active site" description="Nucleophile" evidence="8">
    <location>
        <position position="161"/>
    </location>
</feature>
<evidence type="ECO:0000256" key="4">
    <source>
        <dbReference type="ARBA" id="ARBA00023002"/>
    </source>
</evidence>
<keyword evidence="16" id="KW-1185">Reference proteome</keyword>
<dbReference type="FunFam" id="3.30.360.10:FF:000001">
    <property type="entry name" value="Glyceraldehyde-3-phosphate dehydrogenase"/>
    <property type="match status" value="1"/>
</dbReference>
<feature type="binding site" evidence="10">
    <location>
        <position position="43"/>
    </location>
    <ligand>
        <name>NAD(+)</name>
        <dbReference type="ChEBI" id="CHEBI:57540"/>
    </ligand>
</feature>
<comment type="subunit">
    <text evidence="3 13">Homotetramer.</text>
</comment>
<accession>A0AA38I2R9</accession>
<dbReference type="GO" id="GO:0051287">
    <property type="term" value="F:NAD binding"/>
    <property type="evidence" value="ECO:0007669"/>
    <property type="project" value="UniProtKB-UniRule"/>
</dbReference>
<feature type="binding site" evidence="9">
    <location>
        <begin position="220"/>
        <end position="221"/>
    </location>
    <ligand>
        <name>D-glyceraldehyde 3-phosphate</name>
        <dbReference type="ChEBI" id="CHEBI:59776"/>
    </ligand>
</feature>
<gene>
    <name evidence="15" type="ORF">Zmor_023227</name>
</gene>
<dbReference type="Pfam" id="PF02800">
    <property type="entry name" value="Gp_dh_C"/>
    <property type="match status" value="1"/>
</dbReference>
<evidence type="ECO:0000256" key="2">
    <source>
        <dbReference type="ARBA" id="ARBA00007406"/>
    </source>
</evidence>
<dbReference type="PANTHER" id="PTHR10836:SF76">
    <property type="entry name" value="GLYCERALDEHYDE-3-PHOSPHATE DEHYDROGENASE-RELATED"/>
    <property type="match status" value="1"/>
</dbReference>
<keyword evidence="4 13" id="KW-0560">Oxidoreductase</keyword>
<evidence type="ECO:0000259" key="14">
    <source>
        <dbReference type="SMART" id="SM00846"/>
    </source>
</evidence>
<feature type="binding site" evidence="9">
    <location>
        <begin position="160"/>
        <end position="162"/>
    </location>
    <ligand>
        <name>D-glyceraldehyde 3-phosphate</name>
        <dbReference type="ChEBI" id="CHEBI:59776"/>
    </ligand>
</feature>
<evidence type="ECO:0000256" key="3">
    <source>
        <dbReference type="ARBA" id="ARBA00011881"/>
    </source>
</evidence>
<comment type="similarity">
    <text evidence="2 12">Belongs to the glyceraldehyde-3-phosphate dehydrogenase family.</text>
</comment>
<comment type="pathway">
    <text evidence="1 13">Carbohydrate degradation; glycolysis; pyruvate from D-glyceraldehyde 3-phosphate: step 1/5.</text>
</comment>
<feature type="binding site" evidence="9">
    <location>
        <position position="191"/>
    </location>
    <ligand>
        <name>D-glyceraldehyde 3-phosphate</name>
        <dbReference type="ChEBI" id="CHEBI:59776"/>
    </ligand>
</feature>
<comment type="catalytic activity">
    <reaction evidence="7 13">
        <text>D-glyceraldehyde 3-phosphate + phosphate + NAD(+) = (2R)-3-phospho-glyceroyl phosphate + NADH + H(+)</text>
        <dbReference type="Rhea" id="RHEA:10300"/>
        <dbReference type="ChEBI" id="CHEBI:15378"/>
        <dbReference type="ChEBI" id="CHEBI:43474"/>
        <dbReference type="ChEBI" id="CHEBI:57540"/>
        <dbReference type="ChEBI" id="CHEBI:57604"/>
        <dbReference type="ChEBI" id="CHEBI:57945"/>
        <dbReference type="ChEBI" id="CHEBI:59776"/>
        <dbReference type="EC" id="1.2.1.12"/>
    </reaction>
</comment>
<dbReference type="InterPro" id="IPR006424">
    <property type="entry name" value="Glyceraldehyde-3-P_DH_1"/>
</dbReference>
<dbReference type="EC" id="1.2.1.12" evidence="13"/>
<dbReference type="GO" id="GO:0004365">
    <property type="term" value="F:glyceraldehyde-3-phosphate dehydrogenase (NAD+) (phosphorylating) activity"/>
    <property type="evidence" value="ECO:0007669"/>
    <property type="project" value="UniProtKB-UniRule"/>
</dbReference>
<evidence type="ECO:0000256" key="6">
    <source>
        <dbReference type="ARBA" id="ARBA00023152"/>
    </source>
</evidence>
<evidence type="ECO:0000256" key="1">
    <source>
        <dbReference type="ARBA" id="ARBA00004869"/>
    </source>
</evidence>
<dbReference type="InterPro" id="IPR020829">
    <property type="entry name" value="GlycerAld_3-P_DH_cat"/>
</dbReference>
<feature type="binding site" evidence="10">
    <location>
        <begin position="11"/>
        <end position="12"/>
    </location>
    <ligand>
        <name>NAD(+)</name>
        <dbReference type="ChEBI" id="CHEBI:57540"/>
    </ligand>
</feature>
<dbReference type="SMART" id="SM00846">
    <property type="entry name" value="Gp_dh_N"/>
    <property type="match status" value="1"/>
</dbReference>
<dbReference type="GO" id="GO:0006096">
    <property type="term" value="P:glycolytic process"/>
    <property type="evidence" value="ECO:0007669"/>
    <property type="project" value="UniProtKB-KW"/>
</dbReference>